<dbReference type="EMBL" id="QLYR01000001">
    <property type="protein sequence ID" value="RAQ30658.1"/>
    <property type="molecule type" value="Genomic_DNA"/>
</dbReference>
<comment type="caution">
    <text evidence="3">The sequence shown here is derived from an EMBL/GenBank/DDBJ whole genome shotgun (WGS) entry which is preliminary data.</text>
</comment>
<dbReference type="InterPro" id="IPR036291">
    <property type="entry name" value="NAD(P)-bd_dom_sf"/>
</dbReference>
<dbReference type="SUPFAM" id="SSF51735">
    <property type="entry name" value="NAD(P)-binding Rossmann-fold domains"/>
    <property type="match status" value="1"/>
</dbReference>
<feature type="domain" description="Gfo/Idh/MocA-like oxidoreductase N-terminal" evidence="2">
    <location>
        <begin position="5"/>
        <end position="124"/>
    </location>
</feature>
<evidence type="ECO:0000313" key="4">
    <source>
        <dbReference type="Proteomes" id="UP000249377"/>
    </source>
</evidence>
<dbReference type="InterPro" id="IPR050463">
    <property type="entry name" value="Gfo/Idh/MocA_oxidrdct_glycsds"/>
</dbReference>
<dbReference type="InterPro" id="IPR000683">
    <property type="entry name" value="Gfo/Idh/MocA-like_OxRdtase_N"/>
</dbReference>
<accession>A0A328UGJ8</accession>
<dbReference type="GO" id="GO:0016491">
    <property type="term" value="F:oxidoreductase activity"/>
    <property type="evidence" value="ECO:0007669"/>
    <property type="project" value="UniProtKB-KW"/>
</dbReference>
<dbReference type="PANTHER" id="PTHR43818:SF11">
    <property type="entry name" value="BCDNA.GH03377"/>
    <property type="match status" value="1"/>
</dbReference>
<dbReference type="AlphaFoldDB" id="A0A328UGJ8"/>
<organism evidence="3 4">
    <name type="scientific">Hydrogeniiclostridium mannosilyticum</name>
    <dbReference type="NCBI Taxonomy" id="2764322"/>
    <lineage>
        <taxon>Bacteria</taxon>
        <taxon>Bacillati</taxon>
        <taxon>Bacillota</taxon>
        <taxon>Clostridia</taxon>
        <taxon>Eubacteriales</taxon>
        <taxon>Acutalibacteraceae</taxon>
        <taxon>Hydrogeniiclostridium</taxon>
    </lineage>
</organism>
<dbReference type="Pfam" id="PF01408">
    <property type="entry name" value="GFO_IDH_MocA"/>
    <property type="match status" value="1"/>
</dbReference>
<evidence type="ECO:0000313" key="3">
    <source>
        <dbReference type="EMBL" id="RAQ30658.1"/>
    </source>
</evidence>
<dbReference type="Gene3D" id="3.30.360.10">
    <property type="entry name" value="Dihydrodipicolinate Reductase, domain 2"/>
    <property type="match status" value="1"/>
</dbReference>
<proteinExistence type="predicted"/>
<dbReference type="Proteomes" id="UP000249377">
    <property type="component" value="Unassembled WGS sequence"/>
</dbReference>
<dbReference type="Gene3D" id="3.40.50.720">
    <property type="entry name" value="NAD(P)-binding Rossmann-like Domain"/>
    <property type="match status" value="1"/>
</dbReference>
<name>A0A328UGJ8_9FIRM</name>
<protein>
    <recommendedName>
        <fullName evidence="2">Gfo/Idh/MocA-like oxidoreductase N-terminal domain-containing protein</fullName>
    </recommendedName>
</protein>
<keyword evidence="4" id="KW-1185">Reference proteome</keyword>
<keyword evidence="1" id="KW-0560">Oxidoreductase</keyword>
<evidence type="ECO:0000256" key="1">
    <source>
        <dbReference type="ARBA" id="ARBA00023002"/>
    </source>
</evidence>
<dbReference type="GO" id="GO:0000166">
    <property type="term" value="F:nucleotide binding"/>
    <property type="evidence" value="ECO:0007669"/>
    <property type="project" value="InterPro"/>
</dbReference>
<gene>
    <name evidence="3" type="ORF">DPQ25_04010</name>
</gene>
<dbReference type="SUPFAM" id="SSF55347">
    <property type="entry name" value="Glyceraldehyde-3-phosphate dehydrogenase-like, C-terminal domain"/>
    <property type="match status" value="1"/>
</dbReference>
<dbReference type="RefSeq" id="WP_112331853.1">
    <property type="nucleotide sequence ID" value="NZ_JADPHD010000004.1"/>
</dbReference>
<sequence length="418" mass="47432">MSKKIKVGVFGAFRGMTMINVLSRHPDAELVAICDRYEPALERCKKVEAETNAHITYYTDFDAFFQHDMDAVVLANYANEHAPYAIRLLNSGRHVCSEVLPVETMAQAVQLVEAVENSGKIYTYAENYCYFSATQEMKRLYHQGLIGEFMHGEGEYVHDCESIWPGITYGDPDHWRNRLYSCYYCTHSLGPIITITGTRPVRVVGFETPNVENMAAKGFRGGTSGMLVMQMSNGATVKSLNGYLKREPGSIWYSIYGKKGMMESDRWHEGVDRIHVFQEGNSLTDTEYSYQPKSRVDSELSRMIRTHGGGDFYTMHYFLEKILGRPEGEECIDVYQALDMGMPGILGYKSICNGNTPYEVPDFRDKAAREQYRNDTRCTNPAIAGSQLAPFCSFGSPDIPASVYEQVRREWLQEESEK</sequence>
<dbReference type="PANTHER" id="PTHR43818">
    <property type="entry name" value="BCDNA.GH03377"/>
    <property type="match status" value="1"/>
</dbReference>
<reference evidence="3 4" key="1">
    <citation type="submission" date="2018-06" db="EMBL/GenBank/DDBJ databases">
        <title>Noncontiguous genome sequence of Ruminococcaceae bacterium ASD2818.</title>
        <authorList>
            <person name="Chaplin A.V."/>
            <person name="Sokolova S.R."/>
            <person name="Kochetkova T.O."/>
            <person name="Goltsov A.Y."/>
            <person name="Trofimov D.Y."/>
            <person name="Efimov B.A."/>
        </authorList>
    </citation>
    <scope>NUCLEOTIDE SEQUENCE [LARGE SCALE GENOMIC DNA]</scope>
    <source>
        <strain evidence="3 4">ASD2818</strain>
    </source>
</reference>
<evidence type="ECO:0000259" key="2">
    <source>
        <dbReference type="Pfam" id="PF01408"/>
    </source>
</evidence>